<evidence type="ECO:0000313" key="8">
    <source>
        <dbReference type="Proteomes" id="UP000003163"/>
    </source>
</evidence>
<dbReference type="GO" id="GO:0005874">
    <property type="term" value="C:microtubule"/>
    <property type="evidence" value="ECO:0007669"/>
    <property type="project" value="UniProtKB-KW"/>
</dbReference>
<comment type="subcellular location">
    <subcellularLocation>
        <location evidence="1">Cytoplasm</location>
        <location evidence="1">Cytoskeleton</location>
    </subcellularLocation>
</comment>
<dbReference type="STRING" id="1003232.J9D4Y8"/>
<evidence type="ECO:0000256" key="4">
    <source>
        <dbReference type="ARBA" id="ARBA00022701"/>
    </source>
</evidence>
<keyword evidence="3" id="KW-0963">Cytoplasm</keyword>
<accession>J9D4Y8</accession>
<keyword evidence="5" id="KW-0206">Cytoskeleton</keyword>
<dbReference type="InterPro" id="IPR042241">
    <property type="entry name" value="GCP_C_sf"/>
</dbReference>
<dbReference type="InParanoid" id="J9D4Y8"/>
<gene>
    <name evidence="7" type="ORF">EDEG_03011</name>
</gene>
<dbReference type="GO" id="GO:0043015">
    <property type="term" value="F:gamma-tubulin binding"/>
    <property type="evidence" value="ECO:0007669"/>
    <property type="project" value="InterPro"/>
</dbReference>
<evidence type="ECO:0000256" key="1">
    <source>
        <dbReference type="ARBA" id="ARBA00004245"/>
    </source>
</evidence>
<keyword evidence="4" id="KW-0493">Microtubule</keyword>
<dbReference type="GO" id="GO:0007020">
    <property type="term" value="P:microtubule nucleation"/>
    <property type="evidence" value="ECO:0007669"/>
    <property type="project" value="UniProtKB-ARBA"/>
</dbReference>
<comment type="similarity">
    <text evidence="2">Belongs to the TUBGCP family.</text>
</comment>
<dbReference type="GO" id="GO:0005816">
    <property type="term" value="C:spindle pole body"/>
    <property type="evidence" value="ECO:0007669"/>
    <property type="project" value="UniProtKB-ARBA"/>
</dbReference>
<protein>
    <recommendedName>
        <fullName evidence="6">Gamma tubulin complex component C-terminal domain-containing protein</fullName>
    </recommendedName>
</protein>
<feature type="domain" description="Gamma tubulin complex component C-terminal" evidence="6">
    <location>
        <begin position="50"/>
        <end position="171"/>
    </location>
</feature>
<evidence type="ECO:0000313" key="7">
    <source>
        <dbReference type="EMBL" id="EJW02589.1"/>
    </source>
</evidence>
<evidence type="ECO:0000256" key="5">
    <source>
        <dbReference type="ARBA" id="ARBA00023212"/>
    </source>
</evidence>
<evidence type="ECO:0000259" key="6">
    <source>
        <dbReference type="Pfam" id="PF04130"/>
    </source>
</evidence>
<reference evidence="8" key="2">
    <citation type="submission" date="2015-07" db="EMBL/GenBank/DDBJ databases">
        <title>Contrasting host-pathogen interactions and genome evolution in two generalist and specialist microsporidian pathogens of mosquitoes.</title>
        <authorList>
            <consortium name="The Broad Institute Genomics Platform"/>
            <consortium name="The Broad Institute Genome Sequencing Center for Infectious Disease"/>
            <person name="Cuomo C.A."/>
            <person name="Sanscrainte N.D."/>
            <person name="Goldberg J.M."/>
            <person name="Heiman D."/>
            <person name="Young S."/>
            <person name="Zeng Q."/>
            <person name="Becnel J.J."/>
            <person name="Birren B.W."/>
        </authorList>
    </citation>
    <scope>NUCLEOTIDE SEQUENCE [LARGE SCALE GENOMIC DNA]</scope>
    <source>
        <strain evidence="8">USNM 41457</strain>
    </source>
</reference>
<dbReference type="OrthoDB" id="2196203at2759"/>
<comment type="caution">
    <text evidence="7">The sequence shown here is derived from an EMBL/GenBank/DDBJ whole genome shotgun (WGS) entry which is preliminary data.</text>
</comment>
<dbReference type="HOGENOM" id="CLU_665683_0_0_1"/>
<evidence type="ECO:0000256" key="2">
    <source>
        <dbReference type="ARBA" id="ARBA00010337"/>
    </source>
</evidence>
<dbReference type="EMBL" id="AFBI03000064">
    <property type="protein sequence ID" value="EJW02589.1"/>
    <property type="molecule type" value="Genomic_DNA"/>
</dbReference>
<dbReference type="InterPro" id="IPR040457">
    <property type="entry name" value="GCP_C"/>
</dbReference>
<reference evidence="7 8" key="1">
    <citation type="submission" date="2011-08" db="EMBL/GenBank/DDBJ databases">
        <authorList>
            <person name="Liu Z.J."/>
            <person name="Shi F.L."/>
            <person name="Lu J.Q."/>
            <person name="Li M."/>
            <person name="Wang Z.L."/>
        </authorList>
    </citation>
    <scope>NUCLEOTIDE SEQUENCE [LARGE SCALE GENOMIC DNA]</scope>
    <source>
        <strain evidence="7 8">USNM 41457</strain>
    </source>
</reference>
<dbReference type="Proteomes" id="UP000003163">
    <property type="component" value="Unassembled WGS sequence"/>
</dbReference>
<dbReference type="Pfam" id="PF04130">
    <property type="entry name" value="GCP_C_terminal"/>
    <property type="match status" value="1"/>
</dbReference>
<keyword evidence="8" id="KW-1185">Reference proteome</keyword>
<dbReference type="VEuPathDB" id="MicrosporidiaDB:EDEG_03011"/>
<sequence length="413" mass="48524">MYILNYTNSYTLNLKMCLLDHDINQKLELIAAKVNSKIKDMLFRQENIVKHVQTAKELFLCTRSDFTTTLQYLLKEFLRSNNRSMMNRSMSYVLEKSLKDTFNVLDPFLKKIDICLMENEYDGVSLFCFLDFPLNLVFTKEIMLKFVACFRFIWRIKKLESLLLQMKNKFKVDDLYNKEHNLHKMCFCELIEFNNGNFVYNTNYNSSNTVFGMQSNVNQQDFGIIQSTGTSFIGLQNSNSNISNNNIGNQACDQSIIQRKSIDSGNNYHTNQVQQAALTKTQQIIIFEVQRRVKIIKYLNLILRLYHYIHIEVIEKEYSIETESASCIVTDIRKMLNNVLDNILEKIFQKHDHGKEEMDNILYAVERFCFALAKQNNIDDSYIITALDYFFQRFGLNIVGTSLYELKSFLKLN</sequence>
<evidence type="ECO:0000256" key="3">
    <source>
        <dbReference type="ARBA" id="ARBA00022490"/>
    </source>
</evidence>
<proteinExistence type="inferred from homology"/>
<name>J9D4Y8_EDHAE</name>
<organism evidence="7 8">
    <name type="scientific">Edhazardia aedis (strain USNM 41457)</name>
    <name type="common">Microsporidian parasite</name>
    <dbReference type="NCBI Taxonomy" id="1003232"/>
    <lineage>
        <taxon>Eukaryota</taxon>
        <taxon>Fungi</taxon>
        <taxon>Fungi incertae sedis</taxon>
        <taxon>Microsporidia</taxon>
        <taxon>Edhazardia</taxon>
    </lineage>
</organism>
<dbReference type="GO" id="GO:0000930">
    <property type="term" value="C:gamma-tubulin complex"/>
    <property type="evidence" value="ECO:0007669"/>
    <property type="project" value="UniProtKB-ARBA"/>
</dbReference>
<dbReference type="Gene3D" id="1.20.120.1900">
    <property type="entry name" value="Gamma-tubulin complex, C-terminal domain"/>
    <property type="match status" value="1"/>
</dbReference>
<dbReference type="AlphaFoldDB" id="J9D4Y8"/>